<evidence type="ECO:0000256" key="4">
    <source>
        <dbReference type="ARBA" id="ARBA00023136"/>
    </source>
</evidence>
<evidence type="ECO:0000256" key="2">
    <source>
        <dbReference type="ARBA" id="ARBA00006275"/>
    </source>
</evidence>
<evidence type="ECO:0000313" key="8">
    <source>
        <dbReference type="EMBL" id="GAA4793186.1"/>
    </source>
</evidence>
<evidence type="ECO:0000313" key="9">
    <source>
        <dbReference type="Proteomes" id="UP001501411"/>
    </source>
</evidence>
<comment type="similarity">
    <text evidence="2">Belongs to the SusD family.</text>
</comment>
<dbReference type="InterPro" id="IPR011990">
    <property type="entry name" value="TPR-like_helical_dom_sf"/>
</dbReference>
<keyword evidence="5" id="KW-0998">Cell outer membrane</keyword>
<keyword evidence="9" id="KW-1185">Reference proteome</keyword>
<dbReference type="Gene3D" id="1.25.40.900">
    <property type="match status" value="1"/>
</dbReference>
<feature type="domain" description="SusD-like N-terminal" evidence="7">
    <location>
        <begin position="21"/>
        <end position="226"/>
    </location>
</feature>
<dbReference type="CDD" id="cd08977">
    <property type="entry name" value="SusD"/>
    <property type="match status" value="1"/>
</dbReference>
<keyword evidence="4" id="KW-0472">Membrane</keyword>
<dbReference type="Gene3D" id="1.25.40.390">
    <property type="match status" value="1"/>
</dbReference>
<dbReference type="Proteomes" id="UP001501411">
    <property type="component" value="Unassembled WGS sequence"/>
</dbReference>
<dbReference type="Pfam" id="PF07980">
    <property type="entry name" value="SusD_RagB"/>
    <property type="match status" value="1"/>
</dbReference>
<proteinExistence type="inferred from homology"/>
<feature type="domain" description="RagB/SusD" evidence="6">
    <location>
        <begin position="352"/>
        <end position="484"/>
    </location>
</feature>
<accession>A0ABP9BD14</accession>
<dbReference type="PROSITE" id="PS51257">
    <property type="entry name" value="PROKAR_LIPOPROTEIN"/>
    <property type="match status" value="1"/>
</dbReference>
<name>A0ABP9BD14_9SPHI</name>
<dbReference type="EMBL" id="BAABIQ010000033">
    <property type="protein sequence ID" value="GAA4793186.1"/>
    <property type="molecule type" value="Genomic_DNA"/>
</dbReference>
<evidence type="ECO:0000256" key="3">
    <source>
        <dbReference type="ARBA" id="ARBA00022729"/>
    </source>
</evidence>
<dbReference type="SUPFAM" id="SSF48452">
    <property type="entry name" value="TPR-like"/>
    <property type="match status" value="1"/>
</dbReference>
<dbReference type="Pfam" id="PF14322">
    <property type="entry name" value="SusD-like_3"/>
    <property type="match status" value="1"/>
</dbReference>
<evidence type="ECO:0000259" key="7">
    <source>
        <dbReference type="Pfam" id="PF14322"/>
    </source>
</evidence>
<organism evidence="8 9">
    <name type="scientific">Olivibacter ginsenosidimutans</name>
    <dbReference type="NCBI Taxonomy" id="1176537"/>
    <lineage>
        <taxon>Bacteria</taxon>
        <taxon>Pseudomonadati</taxon>
        <taxon>Bacteroidota</taxon>
        <taxon>Sphingobacteriia</taxon>
        <taxon>Sphingobacteriales</taxon>
        <taxon>Sphingobacteriaceae</taxon>
        <taxon>Olivibacter</taxon>
    </lineage>
</organism>
<dbReference type="Gene3D" id="2.20.20.130">
    <property type="match status" value="1"/>
</dbReference>
<dbReference type="InterPro" id="IPR033985">
    <property type="entry name" value="SusD-like_N"/>
</dbReference>
<reference evidence="9" key="1">
    <citation type="journal article" date="2019" name="Int. J. Syst. Evol. Microbiol.">
        <title>The Global Catalogue of Microorganisms (GCM) 10K type strain sequencing project: providing services to taxonomists for standard genome sequencing and annotation.</title>
        <authorList>
            <consortium name="The Broad Institute Genomics Platform"/>
            <consortium name="The Broad Institute Genome Sequencing Center for Infectious Disease"/>
            <person name="Wu L."/>
            <person name="Ma J."/>
        </authorList>
    </citation>
    <scope>NUCLEOTIDE SEQUENCE [LARGE SCALE GENOMIC DNA]</scope>
    <source>
        <strain evidence="9">JCM 18200</strain>
    </source>
</reference>
<dbReference type="RefSeq" id="WP_345231807.1">
    <property type="nucleotide sequence ID" value="NZ_BAABIQ010000033.1"/>
</dbReference>
<dbReference type="InterPro" id="IPR012944">
    <property type="entry name" value="SusD_RagB_dom"/>
</dbReference>
<evidence type="ECO:0000256" key="5">
    <source>
        <dbReference type="ARBA" id="ARBA00023237"/>
    </source>
</evidence>
<sequence>MNTIKNIGMLLLLFGCYSCKDFLEVEPTNSGDSETAIQTAADAEVMINGLMRQMTSVEYYGRNFIMYGDVKGGDLTIYMQGRGLDALYTFNHTVTTNSYSGFWSSIYNGILQANNLLEGIDKLEANGTTEDFDTYKGQALTARAMMYFDLVRLYGKAYTDDKTAYGVPNITSTLEPYAQPLRATVEENYQQIVNDLTAASPLLSKSKTDGYLNYYANKALQARVYLYMENYPAALAAAEEIINSDVYTLYSNAQWVDSWKQQFGSESIFELGIFPNESDLGTSSLGFYLRRKSDGSSSAAGWFMASDYYLTRLGQDDQDVRWGIMSYDETSKTRLGACYKYSGSIDKVGDGKSTPTAVNIKVIRLSEVYLIAAEAALQSDKALAATYLNAIRKRSPNLPETTAANITLDMVLDERSKELFGEGQRFFDMIRLNKSITFNDEFGNIPVAQREKTIDRTFYKTILPISQDEINANPGIGEQQNPKY</sequence>
<keyword evidence="3" id="KW-0732">Signal</keyword>
<protein>
    <submittedName>
        <fullName evidence="8">RagB/SusD family nutrient uptake outer membrane protein</fullName>
    </submittedName>
</protein>
<gene>
    <name evidence="8" type="ORF">GCM10023231_21770</name>
</gene>
<evidence type="ECO:0000256" key="1">
    <source>
        <dbReference type="ARBA" id="ARBA00004442"/>
    </source>
</evidence>
<evidence type="ECO:0000259" key="6">
    <source>
        <dbReference type="Pfam" id="PF07980"/>
    </source>
</evidence>
<comment type="caution">
    <text evidence="8">The sequence shown here is derived from an EMBL/GenBank/DDBJ whole genome shotgun (WGS) entry which is preliminary data.</text>
</comment>
<comment type="subcellular location">
    <subcellularLocation>
        <location evidence="1">Cell outer membrane</location>
    </subcellularLocation>
</comment>